<reference evidence="3 4" key="1">
    <citation type="submission" date="2016-10" db="EMBL/GenBank/DDBJ databases">
        <authorList>
            <person name="de Groot N.N."/>
        </authorList>
    </citation>
    <scope>NUCLEOTIDE SEQUENCE [LARGE SCALE GENOMIC DNA]</scope>
    <source>
        <strain evidence="3 4">DSM 2872</strain>
    </source>
</reference>
<dbReference type="Proteomes" id="UP000183469">
    <property type="component" value="Unassembled WGS sequence"/>
</dbReference>
<feature type="chain" id="PRO_5039310741" evidence="1">
    <location>
        <begin position="27"/>
        <end position="675"/>
    </location>
</feature>
<sequence length="675" mass="75634">MYRKKLPKKMLCGLLTGWLLMSGAPALGEAATVTGSFDSRIYESRLDKYWTLRVYNVEGEDSVPYVSAQQYLSLLYGGKAEFQMEDGGQVLKVVRNGASVKFDAAQGTIGSDSWDAFFGSYGERALPNGILMPEEFNAQAVSRKNPSSETKDVGFTVNLKNYGLAMTSYNGQMLLPFAVLQNVFAMPCGAARFSFNGNHFYDIDEPIGHIYGHNMNPNIKLNPYSTAYYSGKFAKEKEIPPAYARYAYGTTCLLFDLYYGHKQEKGIESIDKYFAQNGLKEELLSTDAERNSEAFTKVVYKLFDSGHDVVMLGHSVFDTGSYINTAKVITEYGGMEPTMKALQKITYKLADKGVKFLNGETGTYKQYEAACKELKLNPVILTYIFRDDSGKPYKKWLEQAQGYMKVRGTKEENFKLDRTAERRQSEDTNRLFTTKERIESLKPANFGNSRVEIIGDTAFIYFESFAESYKEASYYYRLPNENVYNYSTFGLFYDAFAKIKKAPKVKKVVIDLSNNGGGAVGALTAVLGFLSPDGEVNLTYKHTLNQNYCSEWYHVDTNLDGKFDARDGFGGQYDFYILTSGFSYSCGNALPFFAQVDGLAKIIGEQPGGGDCAVAPFLDAYGHVARMSGWNKLGRMTNGKFISDEHAVKVNHPFGDMADKLYFNYKAIAEWLSKQ</sequence>
<organism evidence="3 4">
    <name type="scientific">Selenomonas ruminantium</name>
    <dbReference type="NCBI Taxonomy" id="971"/>
    <lineage>
        <taxon>Bacteria</taxon>
        <taxon>Bacillati</taxon>
        <taxon>Bacillota</taxon>
        <taxon>Negativicutes</taxon>
        <taxon>Selenomonadales</taxon>
        <taxon>Selenomonadaceae</taxon>
        <taxon>Selenomonas</taxon>
    </lineage>
</organism>
<keyword evidence="1" id="KW-0732">Signal</keyword>
<dbReference type="SUPFAM" id="SSF52096">
    <property type="entry name" value="ClpP/crotonase"/>
    <property type="match status" value="1"/>
</dbReference>
<evidence type="ECO:0000256" key="1">
    <source>
        <dbReference type="SAM" id="SignalP"/>
    </source>
</evidence>
<dbReference type="InterPro" id="IPR029045">
    <property type="entry name" value="ClpP/crotonase-like_dom_sf"/>
</dbReference>
<dbReference type="Pfam" id="PF03572">
    <property type="entry name" value="Peptidase_S41"/>
    <property type="match status" value="1"/>
</dbReference>
<dbReference type="InterPro" id="IPR005151">
    <property type="entry name" value="Tail-specific_protease"/>
</dbReference>
<dbReference type="AlphaFoldDB" id="A0A1H3XPZ1"/>
<gene>
    <name evidence="3" type="ORF">SAMN05660648_01542</name>
</gene>
<dbReference type="Gene3D" id="3.90.226.10">
    <property type="entry name" value="2-enoyl-CoA Hydratase, Chain A, domain 1"/>
    <property type="match status" value="1"/>
</dbReference>
<evidence type="ECO:0000313" key="4">
    <source>
        <dbReference type="Proteomes" id="UP000183469"/>
    </source>
</evidence>
<dbReference type="EMBL" id="FNQG01000006">
    <property type="protein sequence ID" value="SEA00961.1"/>
    <property type="molecule type" value="Genomic_DNA"/>
</dbReference>
<name>A0A1H3XPZ1_SELRU</name>
<dbReference type="GO" id="GO:0006508">
    <property type="term" value="P:proteolysis"/>
    <property type="evidence" value="ECO:0007669"/>
    <property type="project" value="InterPro"/>
</dbReference>
<evidence type="ECO:0000259" key="2">
    <source>
        <dbReference type="Pfam" id="PF03572"/>
    </source>
</evidence>
<feature type="signal peptide" evidence="1">
    <location>
        <begin position="1"/>
        <end position="26"/>
    </location>
</feature>
<dbReference type="OrthoDB" id="2040956at2"/>
<protein>
    <submittedName>
        <fullName evidence="3">Peptidase family S41</fullName>
    </submittedName>
</protein>
<dbReference type="GO" id="GO:0008236">
    <property type="term" value="F:serine-type peptidase activity"/>
    <property type="evidence" value="ECO:0007669"/>
    <property type="project" value="InterPro"/>
</dbReference>
<evidence type="ECO:0000313" key="3">
    <source>
        <dbReference type="EMBL" id="SEA00961.1"/>
    </source>
</evidence>
<proteinExistence type="predicted"/>
<feature type="domain" description="Tail specific protease" evidence="2">
    <location>
        <begin position="490"/>
        <end position="611"/>
    </location>
</feature>
<dbReference type="RefSeq" id="WP_074671933.1">
    <property type="nucleotide sequence ID" value="NZ_FNQG01000006.1"/>
</dbReference>
<accession>A0A1H3XPZ1</accession>